<keyword evidence="4 5" id="KW-0862">Zinc</keyword>
<dbReference type="GO" id="GO:0003729">
    <property type="term" value="F:mRNA binding"/>
    <property type="evidence" value="ECO:0007669"/>
    <property type="project" value="InterPro"/>
</dbReference>
<reference evidence="7 8" key="1">
    <citation type="submission" date="2018-10" db="EMBL/GenBank/DDBJ databases">
        <authorList>
            <consortium name="Pathogen Informatics"/>
        </authorList>
    </citation>
    <scope>NUCLEOTIDE SEQUENCE [LARGE SCALE GENOMIC DNA]</scope>
</reference>
<dbReference type="PANTHER" id="PTHR12547:SF18">
    <property type="entry name" value="PROTEIN TIS11"/>
    <property type="match status" value="1"/>
</dbReference>
<proteinExistence type="predicted"/>
<dbReference type="InterPro" id="IPR000571">
    <property type="entry name" value="Znf_CCCH"/>
</dbReference>
<dbReference type="PANTHER" id="PTHR12547">
    <property type="entry name" value="CCCH ZINC FINGER/TIS11-RELATED"/>
    <property type="match status" value="1"/>
</dbReference>
<dbReference type="PROSITE" id="PS50103">
    <property type="entry name" value="ZF_C3H1"/>
    <property type="match status" value="1"/>
</dbReference>
<dbReference type="SMART" id="SM00356">
    <property type="entry name" value="ZnF_C3H1"/>
    <property type="match status" value="2"/>
</dbReference>
<evidence type="ECO:0000256" key="3">
    <source>
        <dbReference type="ARBA" id="ARBA00022771"/>
    </source>
</evidence>
<dbReference type="FunFam" id="4.10.1000.10:FF:000001">
    <property type="entry name" value="zinc finger CCCH domain-containing protein 15-like"/>
    <property type="match status" value="1"/>
</dbReference>
<dbReference type="Proteomes" id="UP000267029">
    <property type="component" value="Unassembled WGS sequence"/>
</dbReference>
<feature type="domain" description="C3H1-type" evidence="6">
    <location>
        <begin position="38"/>
        <end position="66"/>
    </location>
</feature>
<protein>
    <recommendedName>
        <fullName evidence="6">C3H1-type domain-containing protein</fullName>
    </recommendedName>
</protein>
<sequence>MQNSEGPSALSTVSRRQQRRAMFILRNSRRLSAEENVLYKTKLCTYYERQGSCILGESCQFAHGINELRQPQDHPRYRTKDCMEFTIMGLCRFGDKSSQCGDLGPFRDRNEHHTLAVTQKLTEMNMYQVAYRLLIIRNGYFTIGSQIYAVKTVSLP</sequence>
<dbReference type="AlphaFoldDB" id="A0A0R3U896"/>
<name>A0A0R3U896_MESCO</name>
<feature type="zinc finger region" description="C3H1-type" evidence="5">
    <location>
        <begin position="38"/>
        <end position="66"/>
    </location>
</feature>
<dbReference type="OrthoDB" id="410307at2759"/>
<keyword evidence="3 5" id="KW-0863">Zinc-finger</keyword>
<evidence type="ECO:0000259" key="6">
    <source>
        <dbReference type="PROSITE" id="PS50103"/>
    </source>
</evidence>
<accession>A0A0R3U896</accession>
<evidence type="ECO:0000256" key="4">
    <source>
        <dbReference type="ARBA" id="ARBA00022833"/>
    </source>
</evidence>
<dbReference type="SUPFAM" id="SSF90229">
    <property type="entry name" value="CCCH zinc finger"/>
    <property type="match status" value="1"/>
</dbReference>
<gene>
    <name evidence="7" type="ORF">MCOS_LOCUS3088</name>
</gene>
<evidence type="ECO:0000256" key="1">
    <source>
        <dbReference type="ARBA" id="ARBA00022723"/>
    </source>
</evidence>
<dbReference type="Gene3D" id="4.10.1000.10">
    <property type="entry name" value="Zinc finger, CCCH-type"/>
    <property type="match status" value="1"/>
</dbReference>
<evidence type="ECO:0000256" key="5">
    <source>
        <dbReference type="PROSITE-ProRule" id="PRU00723"/>
    </source>
</evidence>
<dbReference type="Pfam" id="PF00642">
    <property type="entry name" value="zf-CCCH"/>
    <property type="match status" value="1"/>
</dbReference>
<keyword evidence="2" id="KW-0677">Repeat</keyword>
<keyword evidence="1 5" id="KW-0479">Metal-binding</keyword>
<evidence type="ECO:0000313" key="7">
    <source>
        <dbReference type="EMBL" id="VDD77085.1"/>
    </source>
</evidence>
<dbReference type="InterPro" id="IPR045877">
    <property type="entry name" value="ZFP36-like"/>
</dbReference>
<dbReference type="EMBL" id="UXSR01000622">
    <property type="protein sequence ID" value="VDD77085.1"/>
    <property type="molecule type" value="Genomic_DNA"/>
</dbReference>
<dbReference type="GO" id="GO:0008270">
    <property type="term" value="F:zinc ion binding"/>
    <property type="evidence" value="ECO:0007669"/>
    <property type="project" value="UniProtKB-KW"/>
</dbReference>
<organism evidence="7 8">
    <name type="scientific">Mesocestoides corti</name>
    <name type="common">Flatworm</name>
    <dbReference type="NCBI Taxonomy" id="53468"/>
    <lineage>
        <taxon>Eukaryota</taxon>
        <taxon>Metazoa</taxon>
        <taxon>Spiralia</taxon>
        <taxon>Lophotrochozoa</taxon>
        <taxon>Platyhelminthes</taxon>
        <taxon>Cestoda</taxon>
        <taxon>Eucestoda</taxon>
        <taxon>Cyclophyllidea</taxon>
        <taxon>Mesocestoididae</taxon>
        <taxon>Mesocestoides</taxon>
    </lineage>
</organism>
<dbReference type="InterPro" id="IPR036855">
    <property type="entry name" value="Znf_CCCH_sf"/>
</dbReference>
<keyword evidence="8" id="KW-1185">Reference proteome</keyword>
<dbReference type="STRING" id="53468.A0A0R3U896"/>
<evidence type="ECO:0000256" key="2">
    <source>
        <dbReference type="ARBA" id="ARBA00022737"/>
    </source>
</evidence>
<evidence type="ECO:0000313" key="8">
    <source>
        <dbReference type="Proteomes" id="UP000267029"/>
    </source>
</evidence>